<dbReference type="OrthoDB" id="5311491at2759"/>
<feature type="compositionally biased region" description="Low complexity" evidence="1">
    <location>
        <begin position="271"/>
        <end position="300"/>
    </location>
</feature>
<evidence type="ECO:0000256" key="1">
    <source>
        <dbReference type="SAM" id="MobiDB-lite"/>
    </source>
</evidence>
<feature type="region of interest" description="Disordered" evidence="1">
    <location>
        <begin position="265"/>
        <end position="341"/>
    </location>
</feature>
<feature type="compositionally biased region" description="Basic and acidic residues" evidence="1">
    <location>
        <begin position="331"/>
        <end position="341"/>
    </location>
</feature>
<dbReference type="InterPro" id="IPR029058">
    <property type="entry name" value="AB_hydrolase_fold"/>
</dbReference>
<accession>A0A511K8A7</accession>
<gene>
    <name evidence="2" type="ORF">Rt10032_c01g0598</name>
</gene>
<name>A0A511K8A7_RHOTO</name>
<sequence length="341" mass="37026">MSAPAFKQARISDDLTLAYVDSWHARAKEDLPERYKTVVGLHRPVWTPLLPALPSSIRFLAYNQRSYAQSSPAFNAKQPGGTDATATYLCDLMEFLRFAVEELGVQGMDEQTHEGGSSFWCGWSKGTVLCFSLLSLIHLASSPSPTSFLTHLPTSGLPHTSLLRTHIRSLILFEPPGSALGRPPTSDYTTAMRVAFLQEEELALAHAKRRSFREALNARMQVMNALAHVMDDCSIEAVGILSSLQGDDLADGDAEHGLRREYDLGSDAGDSIAPSQSASQAMSRASSSSSLSSLNLQQASPIPHDLQIDPSSRGAEADSSDDDVPRNLTKHVNDPKHASRP</sequence>
<dbReference type="Gene3D" id="3.40.50.1820">
    <property type="entry name" value="alpha/beta hydrolase"/>
    <property type="match status" value="1"/>
</dbReference>
<comment type="caution">
    <text evidence="2">The sequence shown here is derived from an EMBL/GenBank/DDBJ whole genome shotgun (WGS) entry which is preliminary data.</text>
</comment>
<dbReference type="SUPFAM" id="SSF53474">
    <property type="entry name" value="alpha/beta-Hydrolases"/>
    <property type="match status" value="1"/>
</dbReference>
<dbReference type="Proteomes" id="UP000321518">
    <property type="component" value="Unassembled WGS sequence"/>
</dbReference>
<dbReference type="EMBL" id="BJWK01000001">
    <property type="protein sequence ID" value="GEM06581.1"/>
    <property type="molecule type" value="Genomic_DNA"/>
</dbReference>
<reference evidence="2 3" key="1">
    <citation type="submission" date="2019-07" db="EMBL/GenBank/DDBJ databases">
        <title>Rhodotorula toruloides NBRC10032 genome sequencing.</title>
        <authorList>
            <person name="Shida Y."/>
            <person name="Takaku H."/>
            <person name="Ogasawara W."/>
            <person name="Mori K."/>
        </authorList>
    </citation>
    <scope>NUCLEOTIDE SEQUENCE [LARGE SCALE GENOMIC DNA]</scope>
    <source>
        <strain evidence="2 3">NBRC10032</strain>
    </source>
</reference>
<proteinExistence type="predicted"/>
<evidence type="ECO:0000313" key="2">
    <source>
        <dbReference type="EMBL" id="GEM06581.1"/>
    </source>
</evidence>
<dbReference type="AlphaFoldDB" id="A0A511K8A7"/>
<organism evidence="2 3">
    <name type="scientific">Rhodotorula toruloides</name>
    <name type="common">Yeast</name>
    <name type="synonym">Rhodosporidium toruloides</name>
    <dbReference type="NCBI Taxonomy" id="5286"/>
    <lineage>
        <taxon>Eukaryota</taxon>
        <taxon>Fungi</taxon>
        <taxon>Dikarya</taxon>
        <taxon>Basidiomycota</taxon>
        <taxon>Pucciniomycotina</taxon>
        <taxon>Microbotryomycetes</taxon>
        <taxon>Sporidiobolales</taxon>
        <taxon>Sporidiobolaceae</taxon>
        <taxon>Rhodotorula</taxon>
    </lineage>
</organism>
<protein>
    <submittedName>
        <fullName evidence="2">Uncharacterized protein</fullName>
    </submittedName>
</protein>
<evidence type="ECO:0000313" key="3">
    <source>
        <dbReference type="Proteomes" id="UP000321518"/>
    </source>
</evidence>